<proteinExistence type="predicted"/>
<sequence>MDQRPACNQVVECIGQARGGIIRIRVCTHTEEGIKDNLTHYPQYTGSHERKHEEKRALHHTETTQRKATIQAKVAQIKAERPSTPYKTAPGGRFIRNTGNCIVLWLYIGNCR</sequence>
<dbReference type="AlphaFoldDB" id="A0A5J4KRG1"/>
<dbReference type="Proteomes" id="UP000326912">
    <property type="component" value="Unassembled WGS sequence"/>
</dbReference>
<protein>
    <submittedName>
        <fullName evidence="2">Uncharacterized protein</fullName>
    </submittedName>
</protein>
<comment type="caution">
    <text evidence="2">The sequence shown here is derived from an EMBL/GenBank/DDBJ whole genome shotgun (WGS) entry which is preliminary data.</text>
</comment>
<organism evidence="2 3">
    <name type="scientific">Dictyobacter vulcani</name>
    <dbReference type="NCBI Taxonomy" id="2607529"/>
    <lineage>
        <taxon>Bacteria</taxon>
        <taxon>Bacillati</taxon>
        <taxon>Chloroflexota</taxon>
        <taxon>Ktedonobacteria</taxon>
        <taxon>Ktedonobacterales</taxon>
        <taxon>Dictyobacteraceae</taxon>
        <taxon>Dictyobacter</taxon>
    </lineage>
</organism>
<dbReference type="EMBL" id="BKZW01000001">
    <property type="protein sequence ID" value="GER88729.1"/>
    <property type="molecule type" value="Genomic_DNA"/>
</dbReference>
<evidence type="ECO:0000256" key="1">
    <source>
        <dbReference type="SAM" id="MobiDB-lite"/>
    </source>
</evidence>
<keyword evidence="3" id="KW-1185">Reference proteome</keyword>
<gene>
    <name evidence="2" type="ORF">KDW_28910</name>
</gene>
<name>A0A5J4KRG1_9CHLR</name>
<feature type="compositionally biased region" description="Basic and acidic residues" evidence="1">
    <location>
        <begin position="47"/>
        <end position="65"/>
    </location>
</feature>
<feature type="region of interest" description="Disordered" evidence="1">
    <location>
        <begin position="38"/>
        <end position="71"/>
    </location>
</feature>
<evidence type="ECO:0000313" key="3">
    <source>
        <dbReference type="Proteomes" id="UP000326912"/>
    </source>
</evidence>
<reference evidence="2 3" key="1">
    <citation type="submission" date="2019-10" db="EMBL/GenBank/DDBJ databases">
        <title>Dictyobacter vulcani sp. nov., within the class Ktedonobacteria, isolated from soil of volcanic Mt. Zao.</title>
        <authorList>
            <person name="Zheng Y."/>
            <person name="Wang C.M."/>
            <person name="Sakai Y."/>
            <person name="Abe K."/>
            <person name="Yokota A."/>
            <person name="Yabe S."/>
        </authorList>
    </citation>
    <scope>NUCLEOTIDE SEQUENCE [LARGE SCALE GENOMIC DNA]</scope>
    <source>
        <strain evidence="2 3">W12</strain>
    </source>
</reference>
<accession>A0A5J4KRG1</accession>
<evidence type="ECO:0000313" key="2">
    <source>
        <dbReference type="EMBL" id="GER88729.1"/>
    </source>
</evidence>